<dbReference type="OrthoDB" id="2264563at2759"/>
<evidence type="ECO:0000313" key="4">
    <source>
        <dbReference type="EMBL" id="SGZ39400.1"/>
    </source>
</evidence>
<dbReference type="EMBL" id="FQNF01000023">
    <property type="protein sequence ID" value="SGZ39400.1"/>
    <property type="molecule type" value="Genomic_DNA"/>
</dbReference>
<dbReference type="InterPro" id="IPR011993">
    <property type="entry name" value="PH-like_dom_sf"/>
</dbReference>
<dbReference type="VEuPathDB" id="FungiDB:HGUI_01600"/>
<dbReference type="SMART" id="SM00233">
    <property type="entry name" value="PH"/>
    <property type="match status" value="1"/>
</dbReference>
<keyword evidence="1" id="KW-0597">Phosphoprotein</keyword>
<feature type="region of interest" description="Disordered" evidence="2">
    <location>
        <begin position="123"/>
        <end position="155"/>
    </location>
</feature>
<reference evidence="5" key="1">
    <citation type="submission" date="2016-11" db="EMBL/GenBank/DDBJ databases">
        <authorList>
            <person name="Guldener U."/>
        </authorList>
    </citation>
    <scope>NUCLEOTIDE SEQUENCE [LARGE SCALE GENOMIC DNA]</scope>
</reference>
<proteinExistence type="predicted"/>
<dbReference type="PANTHER" id="PTHR31941">
    <property type="entry name" value="CYTOSKELETAL SIGNALING PROTEIN SLM1"/>
    <property type="match status" value="1"/>
</dbReference>
<accession>A0A1L0AZ64</accession>
<dbReference type="Pfam" id="PF20400">
    <property type="entry name" value="BAR_4"/>
    <property type="match status" value="1"/>
</dbReference>
<feature type="region of interest" description="Disordered" evidence="2">
    <location>
        <begin position="835"/>
        <end position="923"/>
    </location>
</feature>
<feature type="compositionally biased region" description="Low complexity" evidence="2">
    <location>
        <begin position="228"/>
        <end position="245"/>
    </location>
</feature>
<feature type="compositionally biased region" description="Polar residues" evidence="2">
    <location>
        <begin position="39"/>
        <end position="51"/>
    </location>
</feature>
<dbReference type="Proteomes" id="UP000183365">
    <property type="component" value="Unassembled WGS sequence"/>
</dbReference>
<feature type="compositionally biased region" description="Polar residues" evidence="2">
    <location>
        <begin position="875"/>
        <end position="898"/>
    </location>
</feature>
<feature type="compositionally biased region" description="Low complexity" evidence="2">
    <location>
        <begin position="129"/>
        <end position="143"/>
    </location>
</feature>
<organism evidence="4 5">
    <name type="scientific">Hanseniaspora guilliermondii</name>
    <dbReference type="NCBI Taxonomy" id="56406"/>
    <lineage>
        <taxon>Eukaryota</taxon>
        <taxon>Fungi</taxon>
        <taxon>Dikarya</taxon>
        <taxon>Ascomycota</taxon>
        <taxon>Saccharomycotina</taxon>
        <taxon>Saccharomycetes</taxon>
        <taxon>Saccharomycodales</taxon>
        <taxon>Saccharomycodaceae</taxon>
        <taxon>Hanseniaspora</taxon>
    </lineage>
</organism>
<feature type="compositionally biased region" description="Basic and acidic residues" evidence="2">
    <location>
        <begin position="144"/>
        <end position="153"/>
    </location>
</feature>
<feature type="compositionally biased region" description="Polar residues" evidence="2">
    <location>
        <begin position="21"/>
        <end position="32"/>
    </location>
</feature>
<feature type="compositionally biased region" description="Low complexity" evidence="2">
    <location>
        <begin position="844"/>
        <end position="855"/>
    </location>
</feature>
<dbReference type="InterPro" id="IPR046869">
    <property type="entry name" value="SLM1/RGC1-like_PH"/>
</dbReference>
<dbReference type="Pfam" id="PF20399">
    <property type="entry name" value="PH_20"/>
    <property type="match status" value="1"/>
</dbReference>
<dbReference type="SUPFAM" id="SSF50729">
    <property type="entry name" value="PH domain-like"/>
    <property type="match status" value="1"/>
</dbReference>
<keyword evidence="5" id="KW-1185">Reference proteome</keyword>
<evidence type="ECO:0000256" key="2">
    <source>
        <dbReference type="SAM" id="MobiDB-lite"/>
    </source>
</evidence>
<protein>
    <recommendedName>
        <fullName evidence="3">PH domain-containing protein</fullName>
    </recommendedName>
</protein>
<evidence type="ECO:0000256" key="1">
    <source>
        <dbReference type="ARBA" id="ARBA00022553"/>
    </source>
</evidence>
<feature type="compositionally biased region" description="Low complexity" evidence="2">
    <location>
        <begin position="64"/>
        <end position="79"/>
    </location>
</feature>
<feature type="domain" description="PH" evidence="3">
    <location>
        <begin position="532"/>
        <end position="729"/>
    </location>
</feature>
<dbReference type="PANTHER" id="PTHR31941:SF15">
    <property type="entry name" value="ACTIVATOR OF SKN7 PROTEIN 10-RELATED"/>
    <property type="match status" value="1"/>
</dbReference>
<dbReference type="AlphaFoldDB" id="A0A1L0AZ64"/>
<feature type="region of interest" description="Disordered" evidence="2">
    <location>
        <begin position="228"/>
        <end position="278"/>
    </location>
</feature>
<evidence type="ECO:0000313" key="5">
    <source>
        <dbReference type="Proteomes" id="UP000183365"/>
    </source>
</evidence>
<dbReference type="InterPro" id="IPR001849">
    <property type="entry name" value="PH_domain"/>
</dbReference>
<dbReference type="PROSITE" id="PS50003">
    <property type="entry name" value="PH_DOMAIN"/>
    <property type="match status" value="1"/>
</dbReference>
<feature type="compositionally biased region" description="Low complexity" evidence="2">
    <location>
        <begin position="264"/>
        <end position="274"/>
    </location>
</feature>
<gene>
    <name evidence="4" type="ORF">HGUI_01600</name>
</gene>
<sequence length="997" mass="110613">METHGRHPSQQEIMNYFLSGSDESSNATLNDSNSHKKTQSASGSQDFNINRKSPKLPSYKTHKSNLSTSSLSSNQPNSNKVLGKDHFNSPYYIAVPTPKGTNASIDVYSKQNKNHSSILTSTTVAHGHSNPSSSQSVPTLSSLNRKDHEHEEPSLFTTNTVSASNEYPTTIIVDRFIKWKKILKALISYLREVSLAQEQFARINNNIKANMKFGAILPNVMDDGTVVGGETTTTRTVTSVSSSQTAPAPEEFSFPPRPKLGKRQTSTSSVNSNQSDDEYVNNSAHITTINTGDYLPFGSGSIQDLQVILKKHHMALAKKQYETNKELDTKIIPKLEDLKKDLTFKIKEIKSLHDDFKTNIKEHVAITGQLLNKFTNALEYIENQDLSKMNNTLSDLLDNKTKNLKSKNDPYLLKLQLDLQLKRQLLEEHYLQDSYTNLQKNGLELEKIIYLNIQKALSKYTDLIDSQVRMTLQTLCNDLNHGILNKPPAIEWDNFVMNHPTCLLNWKSNDPFPVYRKLTDIKYPHMKSALAKCVRAGYLLKKNKMKKYTRSYFILTSNYLHEFKSSDFFKSSSSNNNEAIVSKNAKNLLTPVMSIDLNYATLVDANEDKITIKIYKDGYAEKNDIDIAASESLDISNGNENMSLKNNHSSTKTVSKTFSKLLKKPVGASNELVTKKSSSMEITTRGGFFSNNETEVLFSFKPDHSNEISDDESKALFKKWILDIKQLCSFNSSKDRAKYIHEKVLNLKMEHAQKSQLAKKGNLASNRLGKPTHIDLPNSQMKKMPAEAVMTPSIDDNGNLVTVNEAKYNVSSGVPVAMPLQQIDKLEGAKDSSANLYTLKNGPSSSSSNDSSPASLQHQPQTAAGGGGYFGIPLNKTTSNTSLSGKGKTVQSPASLARQQVVKGKPMSPQPQKPLLGHSSSSTSILTLKKNPNQAQPGGNSLLGHKRISSLTSLASMANKSGSKPLKLSQMKEENEDDMMSSDTGIHTIDINKSLYN</sequence>
<evidence type="ECO:0000259" key="3">
    <source>
        <dbReference type="PROSITE" id="PS50003"/>
    </source>
</evidence>
<dbReference type="InterPro" id="IPR046868">
    <property type="entry name" value="BAR_4"/>
</dbReference>
<dbReference type="Gene3D" id="2.30.29.30">
    <property type="entry name" value="Pleckstrin-homology domain (PH domain)/Phosphotyrosine-binding domain (PTB)"/>
    <property type="match status" value="1"/>
</dbReference>
<feature type="region of interest" description="Disordered" evidence="2">
    <location>
        <begin position="957"/>
        <end position="985"/>
    </location>
</feature>
<feature type="region of interest" description="Disordered" evidence="2">
    <location>
        <begin position="21"/>
        <end position="84"/>
    </location>
</feature>
<name>A0A1L0AZ64_9ASCO</name>